<dbReference type="Proteomes" id="UP000236311">
    <property type="component" value="Unassembled WGS sequence"/>
</dbReference>
<keyword evidence="2" id="KW-0808">Transferase</keyword>
<dbReference type="InterPro" id="IPR016181">
    <property type="entry name" value="Acyl_CoA_acyltransferase"/>
</dbReference>
<feature type="domain" description="N-acetyltransferase" evidence="1">
    <location>
        <begin position="224"/>
        <end position="371"/>
    </location>
</feature>
<dbReference type="CDD" id="cd04301">
    <property type="entry name" value="NAT_SF"/>
    <property type="match status" value="1"/>
</dbReference>
<evidence type="ECO:0000313" key="3">
    <source>
        <dbReference type="Proteomes" id="UP000236311"/>
    </source>
</evidence>
<dbReference type="GO" id="GO:0016747">
    <property type="term" value="F:acyltransferase activity, transferring groups other than amino-acyl groups"/>
    <property type="evidence" value="ECO:0007669"/>
    <property type="project" value="InterPro"/>
</dbReference>
<sequence length="372" mass="43582">MMIFQDNVIKEYLKNVYFITGTPCGGKTTISRELARRHNLFVYDIDEQFPNHQKISNPAFQPSMNKVFQDADSFFGRTVEEYKKWLIDNTREQLDFVLLDLIRLSQNRIVLCDCHLTAEEAEKITEPSRIVFLIKEPSNLVEDYCNRPDHQGFNDFINSASDTAKAKAICNATLKSLNEKPYKDIKGSNYYWIERTCNSTIRETVEKVERHFGFVTNSFNMDALEIKKVDKDTDLADKLICFVENFSWEDVKEHMSEVLRTWAFTDWETPFAAMVNGHIVGMASIMKTDYYPLPEIFPWVSSVFVTEEYRGYRISEKLIDFANAYAKEKGFDRTYIPSEHTGLYEKYGYRYLKDIVNYGNGRDRLYVREIKS</sequence>
<name>A0A2K4ZB19_9FIRM</name>
<dbReference type="Pfam" id="PF13238">
    <property type="entry name" value="AAA_18"/>
    <property type="match status" value="1"/>
</dbReference>
<evidence type="ECO:0000313" key="2">
    <source>
        <dbReference type="EMBL" id="SOY27662.1"/>
    </source>
</evidence>
<dbReference type="InterPro" id="IPR000182">
    <property type="entry name" value="GNAT_dom"/>
</dbReference>
<gene>
    <name evidence="2" type="ORF">AMURIS_00366</name>
</gene>
<evidence type="ECO:0000259" key="1">
    <source>
        <dbReference type="PROSITE" id="PS51186"/>
    </source>
</evidence>
<dbReference type="RefSeq" id="WP_242982257.1">
    <property type="nucleotide sequence ID" value="NZ_JANJZD010000002.1"/>
</dbReference>
<dbReference type="SUPFAM" id="SSF52540">
    <property type="entry name" value="P-loop containing nucleoside triphosphate hydrolases"/>
    <property type="match status" value="1"/>
</dbReference>
<dbReference type="Gene3D" id="3.40.630.30">
    <property type="match status" value="1"/>
</dbReference>
<dbReference type="Gene3D" id="3.40.50.300">
    <property type="entry name" value="P-loop containing nucleotide triphosphate hydrolases"/>
    <property type="match status" value="1"/>
</dbReference>
<proteinExistence type="predicted"/>
<accession>A0A2K4ZB19</accession>
<dbReference type="PROSITE" id="PS51186">
    <property type="entry name" value="GNAT"/>
    <property type="match status" value="1"/>
</dbReference>
<dbReference type="Pfam" id="PF00583">
    <property type="entry name" value="Acetyltransf_1"/>
    <property type="match status" value="1"/>
</dbReference>
<dbReference type="EMBL" id="OFSM01000002">
    <property type="protein sequence ID" value="SOY27662.1"/>
    <property type="molecule type" value="Genomic_DNA"/>
</dbReference>
<dbReference type="AlphaFoldDB" id="A0A2K4ZB19"/>
<reference evidence="2 3" key="1">
    <citation type="submission" date="2018-01" db="EMBL/GenBank/DDBJ databases">
        <authorList>
            <person name="Gaut B.S."/>
            <person name="Morton B.R."/>
            <person name="Clegg M.T."/>
            <person name="Duvall M.R."/>
        </authorList>
    </citation>
    <scope>NUCLEOTIDE SEQUENCE [LARGE SCALE GENOMIC DNA]</scope>
    <source>
        <strain evidence="2">GP69</strain>
    </source>
</reference>
<keyword evidence="3" id="KW-1185">Reference proteome</keyword>
<dbReference type="InterPro" id="IPR027417">
    <property type="entry name" value="P-loop_NTPase"/>
</dbReference>
<protein>
    <submittedName>
        <fullName evidence="2">Acetyltransferase (GNAT) family protein</fullName>
    </submittedName>
</protein>
<organism evidence="2 3">
    <name type="scientific">Acetatifactor muris</name>
    <dbReference type="NCBI Taxonomy" id="879566"/>
    <lineage>
        <taxon>Bacteria</taxon>
        <taxon>Bacillati</taxon>
        <taxon>Bacillota</taxon>
        <taxon>Clostridia</taxon>
        <taxon>Lachnospirales</taxon>
        <taxon>Lachnospiraceae</taxon>
        <taxon>Acetatifactor</taxon>
    </lineage>
</organism>
<dbReference type="SUPFAM" id="SSF55729">
    <property type="entry name" value="Acyl-CoA N-acyltransferases (Nat)"/>
    <property type="match status" value="1"/>
</dbReference>